<gene>
    <name evidence="1" type="ORF">METZ01_LOCUS362578</name>
</gene>
<organism evidence="1">
    <name type="scientific">marine metagenome</name>
    <dbReference type="NCBI Taxonomy" id="408172"/>
    <lineage>
        <taxon>unclassified sequences</taxon>
        <taxon>metagenomes</taxon>
        <taxon>ecological metagenomes</taxon>
    </lineage>
</organism>
<dbReference type="AlphaFoldDB" id="A0A382SIJ0"/>
<accession>A0A382SIJ0</accession>
<feature type="non-terminal residue" evidence="1">
    <location>
        <position position="157"/>
    </location>
</feature>
<dbReference type="EMBL" id="UINC01129379">
    <property type="protein sequence ID" value="SVD09724.1"/>
    <property type="molecule type" value="Genomic_DNA"/>
</dbReference>
<sequence>MIFFDGETDRFSPLKTSDDRYQYTDYALYNLLTLDFKGKNVYYITGDFNIHSNIERFKKEIKIDIKTDLNLLIYPEVCMPQLLRNTRDSHHAYEMETDLKYNVVSLNCTRKPHRIDLLKALHGEERFIYSYYPFEDEDQINSFFKDDGEVELLNELT</sequence>
<name>A0A382SIJ0_9ZZZZ</name>
<proteinExistence type="predicted"/>
<reference evidence="1" key="1">
    <citation type="submission" date="2018-05" db="EMBL/GenBank/DDBJ databases">
        <authorList>
            <person name="Lanie J.A."/>
            <person name="Ng W.-L."/>
            <person name="Kazmierczak K.M."/>
            <person name="Andrzejewski T.M."/>
            <person name="Davidsen T.M."/>
            <person name="Wayne K.J."/>
            <person name="Tettelin H."/>
            <person name="Glass J.I."/>
            <person name="Rusch D."/>
            <person name="Podicherti R."/>
            <person name="Tsui H.-C.T."/>
            <person name="Winkler M.E."/>
        </authorList>
    </citation>
    <scope>NUCLEOTIDE SEQUENCE</scope>
</reference>
<evidence type="ECO:0000313" key="1">
    <source>
        <dbReference type="EMBL" id="SVD09724.1"/>
    </source>
</evidence>
<protein>
    <submittedName>
        <fullName evidence="1">Uncharacterized protein</fullName>
    </submittedName>
</protein>